<evidence type="ECO:0000259" key="5">
    <source>
        <dbReference type="PROSITE" id="PS50118"/>
    </source>
</evidence>
<name>A0A3N4HXT1_ASCIM</name>
<keyword evidence="3" id="KW-0175">Coiled coil</keyword>
<dbReference type="Pfam" id="PF00505">
    <property type="entry name" value="HMG_box"/>
    <property type="match status" value="1"/>
</dbReference>
<dbReference type="Gene3D" id="1.10.30.10">
    <property type="entry name" value="High mobility group box domain"/>
    <property type="match status" value="2"/>
</dbReference>
<feature type="domain" description="HMG box" evidence="5">
    <location>
        <begin position="375"/>
        <end position="444"/>
    </location>
</feature>
<sequence length="447" mass="49852">MLLGAGKAVLARRQATLTLRFTLPTLPSSAIHQLQPTPAAVLTSIRFKTTSAAGSAKTATPKKTAAPKKATGTTTKAPAKKTAAVEKAVKKAVKATRSSTAAKQLQKSTSRLAVNARSRAKDQAAVKKAPSARSERAAAKRLQEKERKAAAALKEKERKALLAIKEKEKKAIKLQKEREIKAAKVQREKQRKLEQLEKAKAKREALKVRKQSQRALAREKARLHREKLRAKQLKVKERELKKKEREESTTLRGILKTYLEPSLVKIAPPAGSTRPHMKGYGIFCTELYANKQVSSLQEAMAKWKSLSESEKQKFIDLGQKQSEADNKAYNDWIMSMPGRDIVAANLARKKIRFAYKKAGKKVPSRFKPLHDPRQPKGPISAFLRYCAHKDIKQLGANLNREERNQMLKTLSADWKALSAEQKAPFYEETAKARAAYAEAFAEYVSKA</sequence>
<dbReference type="InterPro" id="IPR009071">
    <property type="entry name" value="HMG_box_dom"/>
</dbReference>
<keyword evidence="1 2" id="KW-0238">DNA-binding</keyword>
<dbReference type="PANTHER" id="PTHR48112">
    <property type="entry name" value="HIGH MOBILITY GROUP PROTEIN DSP1"/>
    <property type="match status" value="1"/>
</dbReference>
<feature type="region of interest" description="Disordered" evidence="4">
    <location>
        <begin position="100"/>
        <end position="135"/>
    </location>
</feature>
<dbReference type="GO" id="GO:0005634">
    <property type="term" value="C:nucleus"/>
    <property type="evidence" value="ECO:0007669"/>
    <property type="project" value="UniProtKB-UniRule"/>
</dbReference>
<dbReference type="GO" id="GO:0003677">
    <property type="term" value="F:DNA binding"/>
    <property type="evidence" value="ECO:0007669"/>
    <property type="project" value="UniProtKB-UniRule"/>
</dbReference>
<feature type="compositionally biased region" description="Polar residues" evidence="4">
    <location>
        <begin position="100"/>
        <end position="112"/>
    </location>
</feature>
<protein>
    <recommendedName>
        <fullName evidence="5">HMG box domain-containing protein</fullName>
    </recommendedName>
</protein>
<dbReference type="SUPFAM" id="SSF47095">
    <property type="entry name" value="HMG-box"/>
    <property type="match status" value="2"/>
</dbReference>
<evidence type="ECO:0000256" key="1">
    <source>
        <dbReference type="ARBA" id="ARBA00023125"/>
    </source>
</evidence>
<keyword evidence="7" id="KW-1185">Reference proteome</keyword>
<dbReference type="InterPro" id="IPR050342">
    <property type="entry name" value="HMGB"/>
</dbReference>
<keyword evidence="2" id="KW-0539">Nucleus</keyword>
<reference evidence="6 7" key="1">
    <citation type="journal article" date="2018" name="Nat. Ecol. Evol.">
        <title>Pezizomycetes genomes reveal the molecular basis of ectomycorrhizal truffle lifestyle.</title>
        <authorList>
            <person name="Murat C."/>
            <person name="Payen T."/>
            <person name="Noel B."/>
            <person name="Kuo A."/>
            <person name="Morin E."/>
            <person name="Chen J."/>
            <person name="Kohler A."/>
            <person name="Krizsan K."/>
            <person name="Balestrini R."/>
            <person name="Da Silva C."/>
            <person name="Montanini B."/>
            <person name="Hainaut M."/>
            <person name="Levati E."/>
            <person name="Barry K.W."/>
            <person name="Belfiori B."/>
            <person name="Cichocki N."/>
            <person name="Clum A."/>
            <person name="Dockter R.B."/>
            <person name="Fauchery L."/>
            <person name="Guy J."/>
            <person name="Iotti M."/>
            <person name="Le Tacon F."/>
            <person name="Lindquist E.A."/>
            <person name="Lipzen A."/>
            <person name="Malagnac F."/>
            <person name="Mello A."/>
            <person name="Molinier V."/>
            <person name="Miyauchi S."/>
            <person name="Poulain J."/>
            <person name="Riccioni C."/>
            <person name="Rubini A."/>
            <person name="Sitrit Y."/>
            <person name="Splivallo R."/>
            <person name="Traeger S."/>
            <person name="Wang M."/>
            <person name="Zifcakova L."/>
            <person name="Wipf D."/>
            <person name="Zambonelli A."/>
            <person name="Paolocci F."/>
            <person name="Nowrousian M."/>
            <person name="Ottonello S."/>
            <person name="Baldrian P."/>
            <person name="Spatafora J.W."/>
            <person name="Henrissat B."/>
            <person name="Nagy L.G."/>
            <person name="Aury J.M."/>
            <person name="Wincker P."/>
            <person name="Grigoriev I.V."/>
            <person name="Bonfante P."/>
            <person name="Martin F.M."/>
        </authorList>
    </citation>
    <scope>NUCLEOTIDE SEQUENCE [LARGE SCALE GENOMIC DNA]</scope>
    <source>
        <strain evidence="6 7">RN42</strain>
    </source>
</reference>
<dbReference type="OrthoDB" id="1919336at2759"/>
<feature type="DNA-binding region" description="HMG box" evidence="2">
    <location>
        <begin position="375"/>
        <end position="444"/>
    </location>
</feature>
<dbReference type="AlphaFoldDB" id="A0A3N4HXT1"/>
<gene>
    <name evidence="6" type="ORF">BJ508DRAFT_162566</name>
</gene>
<organism evidence="6 7">
    <name type="scientific">Ascobolus immersus RN42</name>
    <dbReference type="NCBI Taxonomy" id="1160509"/>
    <lineage>
        <taxon>Eukaryota</taxon>
        <taxon>Fungi</taxon>
        <taxon>Dikarya</taxon>
        <taxon>Ascomycota</taxon>
        <taxon>Pezizomycotina</taxon>
        <taxon>Pezizomycetes</taxon>
        <taxon>Pezizales</taxon>
        <taxon>Ascobolaceae</taxon>
        <taxon>Ascobolus</taxon>
    </lineage>
</organism>
<evidence type="ECO:0000256" key="3">
    <source>
        <dbReference type="SAM" id="Coils"/>
    </source>
</evidence>
<evidence type="ECO:0000313" key="6">
    <source>
        <dbReference type="EMBL" id="RPA77977.1"/>
    </source>
</evidence>
<dbReference type="EMBL" id="ML119718">
    <property type="protein sequence ID" value="RPA77977.1"/>
    <property type="molecule type" value="Genomic_DNA"/>
</dbReference>
<dbReference type="InterPro" id="IPR036910">
    <property type="entry name" value="HMG_box_dom_sf"/>
</dbReference>
<feature type="coiled-coil region" evidence="3">
    <location>
        <begin position="135"/>
        <end position="243"/>
    </location>
</feature>
<dbReference type="Proteomes" id="UP000275078">
    <property type="component" value="Unassembled WGS sequence"/>
</dbReference>
<evidence type="ECO:0000313" key="7">
    <source>
        <dbReference type="Proteomes" id="UP000275078"/>
    </source>
</evidence>
<feature type="region of interest" description="Disordered" evidence="4">
    <location>
        <begin position="51"/>
        <end position="79"/>
    </location>
</feature>
<evidence type="ECO:0000256" key="4">
    <source>
        <dbReference type="SAM" id="MobiDB-lite"/>
    </source>
</evidence>
<evidence type="ECO:0000256" key="2">
    <source>
        <dbReference type="PROSITE-ProRule" id="PRU00267"/>
    </source>
</evidence>
<dbReference type="STRING" id="1160509.A0A3N4HXT1"/>
<dbReference type="PROSITE" id="PS50118">
    <property type="entry name" value="HMG_BOX_2"/>
    <property type="match status" value="1"/>
</dbReference>
<dbReference type="SMART" id="SM00398">
    <property type="entry name" value="HMG"/>
    <property type="match status" value="2"/>
</dbReference>
<accession>A0A3N4HXT1</accession>
<proteinExistence type="predicted"/>